<reference evidence="1" key="1">
    <citation type="submission" date="2023-04" db="EMBL/GenBank/DDBJ databases">
        <title>Ambrosiozyma monospora NBRC 10751.</title>
        <authorList>
            <person name="Ichikawa N."/>
            <person name="Sato H."/>
            <person name="Tonouchi N."/>
        </authorList>
    </citation>
    <scope>NUCLEOTIDE SEQUENCE</scope>
    <source>
        <strain evidence="1">NBRC 10751</strain>
    </source>
</reference>
<gene>
    <name evidence="1" type="ORF">Amon02_001106900</name>
</gene>
<protein>
    <submittedName>
        <fullName evidence="1">Unnamed protein product</fullName>
    </submittedName>
</protein>
<evidence type="ECO:0000313" key="2">
    <source>
        <dbReference type="Proteomes" id="UP001165064"/>
    </source>
</evidence>
<comment type="caution">
    <text evidence="1">The sequence shown here is derived from an EMBL/GenBank/DDBJ whole genome shotgun (WGS) entry which is preliminary data.</text>
</comment>
<name>A0ACB5U428_AMBMO</name>
<keyword evidence="2" id="KW-1185">Reference proteome</keyword>
<sequence>MLTSQLTRFTKKPIGRVSSLFLSYHSFSKLTSSHRLFSSTALTMSLSADSINPKNYYADTKAPIARLSAKKYFEQLTQKEQLYAHYFSKAGHWGSRAVLRSVSPESEDIFDLILSINKAVKGDYSAISKELGEEKVKSYLEYASQFLGNLGNYKSFGDVKFIPRLSKGDFETLVELTNDETSLQLFEQTKYIIYSLTDKTALLGSPEQGHVTGYYLNLVTKAEGEAVDSALAN</sequence>
<accession>A0ACB5U428</accession>
<evidence type="ECO:0000313" key="1">
    <source>
        <dbReference type="EMBL" id="GMF00706.1"/>
    </source>
</evidence>
<organism evidence="1 2">
    <name type="scientific">Ambrosiozyma monospora</name>
    <name type="common">Yeast</name>
    <name type="synonym">Endomycopsis monosporus</name>
    <dbReference type="NCBI Taxonomy" id="43982"/>
    <lineage>
        <taxon>Eukaryota</taxon>
        <taxon>Fungi</taxon>
        <taxon>Dikarya</taxon>
        <taxon>Ascomycota</taxon>
        <taxon>Saccharomycotina</taxon>
        <taxon>Pichiomycetes</taxon>
        <taxon>Pichiales</taxon>
        <taxon>Pichiaceae</taxon>
        <taxon>Ambrosiozyma</taxon>
    </lineage>
</organism>
<dbReference type="EMBL" id="BSXS01011522">
    <property type="protein sequence ID" value="GMF00706.1"/>
    <property type="molecule type" value="Genomic_DNA"/>
</dbReference>
<dbReference type="Proteomes" id="UP001165064">
    <property type="component" value="Unassembled WGS sequence"/>
</dbReference>
<proteinExistence type="predicted"/>